<name>A0A1H8BL15_9FLAO</name>
<dbReference type="AlphaFoldDB" id="A0A1H8BL15"/>
<proteinExistence type="predicted"/>
<accession>A0A1H8BL15</accession>
<dbReference type="STRING" id="295069.SAMN05421856_10784"/>
<dbReference type="Proteomes" id="UP000199450">
    <property type="component" value="Unassembled WGS sequence"/>
</dbReference>
<sequence length="44" mass="5238">MLEFGAGFAHIQQNNFTFAKNLFTLNDKPTILRENSFVRRIWNH</sequence>
<organism evidence="1 2">
    <name type="scientific">Chryseobacterium taichungense</name>
    <dbReference type="NCBI Taxonomy" id="295069"/>
    <lineage>
        <taxon>Bacteria</taxon>
        <taxon>Pseudomonadati</taxon>
        <taxon>Bacteroidota</taxon>
        <taxon>Flavobacteriia</taxon>
        <taxon>Flavobacteriales</taxon>
        <taxon>Weeksellaceae</taxon>
        <taxon>Chryseobacterium group</taxon>
        <taxon>Chryseobacterium</taxon>
    </lineage>
</organism>
<keyword evidence="2" id="KW-1185">Reference proteome</keyword>
<dbReference type="EMBL" id="FOBV01000007">
    <property type="protein sequence ID" value="SEM83581.1"/>
    <property type="molecule type" value="Genomic_DNA"/>
</dbReference>
<evidence type="ECO:0000313" key="1">
    <source>
        <dbReference type="EMBL" id="SEM83581.1"/>
    </source>
</evidence>
<protein>
    <submittedName>
        <fullName evidence="1">Uncharacterized protein</fullName>
    </submittedName>
</protein>
<evidence type="ECO:0000313" key="2">
    <source>
        <dbReference type="Proteomes" id="UP000199450"/>
    </source>
</evidence>
<gene>
    <name evidence="1" type="ORF">SAMN05421856_10784</name>
</gene>
<reference evidence="2" key="1">
    <citation type="submission" date="2016-10" db="EMBL/GenBank/DDBJ databases">
        <authorList>
            <person name="Varghese N."/>
            <person name="Submissions S."/>
        </authorList>
    </citation>
    <scope>NUCLEOTIDE SEQUENCE [LARGE SCALE GENOMIC DNA]</scope>
    <source>
        <strain evidence="2">DSM 17453</strain>
    </source>
</reference>